<feature type="transmembrane region" description="Helical" evidence="7">
    <location>
        <begin position="284"/>
        <end position="307"/>
    </location>
</feature>
<reference evidence="10 11" key="1">
    <citation type="journal article" date="2016" name="Nat. Commun.">
        <title>Thousands of microbial genomes shed light on interconnected biogeochemical processes in an aquifer system.</title>
        <authorList>
            <person name="Anantharaman K."/>
            <person name="Brown C.T."/>
            <person name="Hug L.A."/>
            <person name="Sharon I."/>
            <person name="Castelle C.J."/>
            <person name="Probst A.J."/>
            <person name="Thomas B.C."/>
            <person name="Singh A."/>
            <person name="Wilkins M.J."/>
            <person name="Karaoz U."/>
            <person name="Brodie E.L."/>
            <person name="Williams K.H."/>
            <person name="Hubbard S.S."/>
            <person name="Banfield J.F."/>
        </authorList>
    </citation>
    <scope>NUCLEOTIDE SEQUENCE [LARGE SCALE GENOMIC DNA]</scope>
</reference>
<feature type="transmembrane region" description="Helical" evidence="7">
    <location>
        <begin position="6"/>
        <end position="22"/>
    </location>
</feature>
<dbReference type="GO" id="GO:1902600">
    <property type="term" value="P:proton transmembrane transport"/>
    <property type="evidence" value="ECO:0007669"/>
    <property type="project" value="InterPro"/>
</dbReference>
<feature type="transmembrane region" description="Helical" evidence="7">
    <location>
        <begin position="114"/>
        <end position="133"/>
    </location>
</feature>
<comment type="similarity">
    <text evidence="2">Belongs to the monovalent cation:proton antiporter 2 (CPA2) transporter (TC 2.A.37) family.</text>
</comment>
<comment type="subcellular location">
    <subcellularLocation>
        <location evidence="1">Membrane</location>
        <topology evidence="1">Multi-pass membrane protein</topology>
    </subcellularLocation>
</comment>
<evidence type="ECO:0000256" key="3">
    <source>
        <dbReference type="ARBA" id="ARBA00022448"/>
    </source>
</evidence>
<dbReference type="InterPro" id="IPR038770">
    <property type="entry name" value="Na+/solute_symporter_sf"/>
</dbReference>
<evidence type="ECO:0000313" key="10">
    <source>
        <dbReference type="EMBL" id="OGZ65161.1"/>
    </source>
</evidence>
<keyword evidence="4 7" id="KW-0812">Transmembrane</keyword>
<feature type="transmembrane region" description="Helical" evidence="7">
    <location>
        <begin position="173"/>
        <end position="197"/>
    </location>
</feature>
<feature type="transmembrane region" description="Helical" evidence="7">
    <location>
        <begin position="84"/>
        <end position="108"/>
    </location>
</feature>
<proteinExistence type="inferred from homology"/>
<evidence type="ECO:0000256" key="1">
    <source>
        <dbReference type="ARBA" id="ARBA00004141"/>
    </source>
</evidence>
<dbReference type="GO" id="GO:0006813">
    <property type="term" value="P:potassium ion transport"/>
    <property type="evidence" value="ECO:0007669"/>
    <property type="project" value="InterPro"/>
</dbReference>
<dbReference type="GO" id="GO:0016020">
    <property type="term" value="C:membrane"/>
    <property type="evidence" value="ECO:0007669"/>
    <property type="project" value="UniProtKB-SubCell"/>
</dbReference>
<keyword evidence="3" id="KW-0813">Transport</keyword>
<dbReference type="EMBL" id="MHOP01000027">
    <property type="protein sequence ID" value="OGZ65161.1"/>
    <property type="molecule type" value="Genomic_DNA"/>
</dbReference>
<dbReference type="Gene3D" id="1.20.1530.20">
    <property type="match status" value="1"/>
</dbReference>
<feature type="transmembrane region" description="Helical" evidence="7">
    <location>
        <begin position="209"/>
        <end position="225"/>
    </location>
</feature>
<feature type="transmembrane region" description="Helical" evidence="7">
    <location>
        <begin position="231"/>
        <end position="247"/>
    </location>
</feature>
<feature type="transmembrane region" description="Helical" evidence="7">
    <location>
        <begin position="145"/>
        <end position="167"/>
    </location>
</feature>
<evidence type="ECO:0000256" key="5">
    <source>
        <dbReference type="ARBA" id="ARBA00022989"/>
    </source>
</evidence>
<feature type="domain" description="Cation/H+ exchanger transmembrane" evidence="8">
    <location>
        <begin position="12"/>
        <end position="363"/>
    </location>
</feature>
<protein>
    <submittedName>
        <fullName evidence="10">Uncharacterized protein</fullName>
    </submittedName>
</protein>
<comment type="caution">
    <text evidence="10">The sequence shown here is derived from an EMBL/GenBank/DDBJ whole genome shotgun (WGS) entry which is preliminary data.</text>
</comment>
<keyword evidence="6 7" id="KW-0472">Membrane</keyword>
<sequence>MQSFIQDFGVLFLVIVAISFLAKLLKQPIIIGYILSGFIFSFFIVGGSTEEQILLMAELGITFLLFLMGLEFDFNNLKYLGKDIFISTAIQSVIFFVVAFVLASLLGFTFTQSIYLAIIFMFSSTLLVAKWLEDKKETSTLHGKIILGILIVQDLFAILILTVMNLLQETNALGILFVPLKGLLLLLIALIFVKYILNHLLKIAYRYPELLFVLSLGVCFLFVWISPLLGYSTTIGAFIAGVALANTEYKNDVLGRLKPLIIFFNLLFFVGLGFQITTNFNLQIISLIVLFFVLCFIIKPAAIYLTLKQRGYDLKTSFLVAVNLSQFSEFGIIIISAGVASGFVGAEIGAVAIILVVVSLLISSYFIKYDHQLFRYLQKYLQKIDHFFSSKEETNLASSMVGYQIIFFGYYDLGKEFFTKLEGLGKKILVVENDRANIRLLKQEGIPYLYGSVSNPYFLDHLDLHEAEIVVSSAINIDESKTIIRTVKEKSPKALIIVTAKSLKSSLELYDAGADYVIYPSYLNEQNVSVLLEDYTSDVNKIITKKINDLTTLKMRQERLKDTETMFNINDFMKSISIKDTVQKVQKGAHSASGLLHLDVLNFTKKKVPVILKKKGKK</sequence>
<feature type="transmembrane region" description="Helical" evidence="7">
    <location>
        <begin position="53"/>
        <end position="72"/>
    </location>
</feature>
<dbReference type="InterPro" id="IPR006153">
    <property type="entry name" value="Cation/H_exchanger_TM"/>
</dbReference>
<dbReference type="PANTHER" id="PTHR42751">
    <property type="entry name" value="SODIUM/HYDROGEN EXCHANGER FAMILY/TRKA DOMAIN PROTEIN"/>
    <property type="match status" value="1"/>
</dbReference>
<dbReference type="Pfam" id="PF00999">
    <property type="entry name" value="Na_H_Exchanger"/>
    <property type="match status" value="1"/>
</dbReference>
<feature type="domain" description="RCK N-terminal" evidence="9">
    <location>
        <begin position="405"/>
        <end position="520"/>
    </location>
</feature>
<evidence type="ECO:0000313" key="11">
    <source>
        <dbReference type="Proteomes" id="UP000178774"/>
    </source>
</evidence>
<evidence type="ECO:0000256" key="4">
    <source>
        <dbReference type="ARBA" id="ARBA00022692"/>
    </source>
</evidence>
<dbReference type="Proteomes" id="UP000178774">
    <property type="component" value="Unassembled WGS sequence"/>
</dbReference>
<name>A0A1G2HSF6_9BACT</name>
<gene>
    <name evidence="10" type="ORF">A2822_00830</name>
</gene>
<dbReference type="PANTHER" id="PTHR42751:SF3">
    <property type="entry name" value="SODIUM_GLUTAMATE SYMPORTER"/>
    <property type="match status" value="1"/>
</dbReference>
<feature type="transmembrane region" description="Helical" evidence="7">
    <location>
        <begin position="319"/>
        <end position="342"/>
    </location>
</feature>
<feature type="transmembrane region" description="Helical" evidence="7">
    <location>
        <begin position="29"/>
        <end position="47"/>
    </location>
</feature>
<organism evidence="10 11">
    <name type="scientific">Candidatus Staskawiczbacteria bacterium RIFCSPHIGHO2_01_FULL_41_41</name>
    <dbReference type="NCBI Taxonomy" id="1802203"/>
    <lineage>
        <taxon>Bacteria</taxon>
        <taxon>Candidatus Staskawicziibacteriota</taxon>
    </lineage>
</organism>
<dbReference type="Gene3D" id="3.40.50.720">
    <property type="entry name" value="NAD(P)-binding Rossmann-like Domain"/>
    <property type="match status" value="1"/>
</dbReference>
<dbReference type="Pfam" id="PF02254">
    <property type="entry name" value="TrkA_N"/>
    <property type="match status" value="1"/>
</dbReference>
<dbReference type="InterPro" id="IPR036291">
    <property type="entry name" value="NAD(P)-bd_dom_sf"/>
</dbReference>
<dbReference type="InterPro" id="IPR003148">
    <property type="entry name" value="RCK_N"/>
</dbReference>
<evidence type="ECO:0000256" key="6">
    <source>
        <dbReference type="ARBA" id="ARBA00023136"/>
    </source>
</evidence>
<dbReference type="GO" id="GO:0015297">
    <property type="term" value="F:antiporter activity"/>
    <property type="evidence" value="ECO:0007669"/>
    <property type="project" value="InterPro"/>
</dbReference>
<dbReference type="AlphaFoldDB" id="A0A1G2HSF6"/>
<accession>A0A1G2HSF6</accession>
<evidence type="ECO:0000256" key="2">
    <source>
        <dbReference type="ARBA" id="ARBA00005551"/>
    </source>
</evidence>
<evidence type="ECO:0000259" key="8">
    <source>
        <dbReference type="Pfam" id="PF00999"/>
    </source>
</evidence>
<evidence type="ECO:0000259" key="9">
    <source>
        <dbReference type="Pfam" id="PF02254"/>
    </source>
</evidence>
<feature type="transmembrane region" description="Helical" evidence="7">
    <location>
        <begin position="348"/>
        <end position="367"/>
    </location>
</feature>
<keyword evidence="5 7" id="KW-1133">Transmembrane helix</keyword>
<evidence type="ECO:0000256" key="7">
    <source>
        <dbReference type="SAM" id="Phobius"/>
    </source>
</evidence>
<dbReference type="SUPFAM" id="SSF51735">
    <property type="entry name" value="NAD(P)-binding Rossmann-fold domains"/>
    <property type="match status" value="1"/>
</dbReference>
<feature type="transmembrane region" description="Helical" evidence="7">
    <location>
        <begin position="259"/>
        <end position="278"/>
    </location>
</feature>